<evidence type="ECO:0000313" key="2">
    <source>
        <dbReference type="Proteomes" id="UP001597260"/>
    </source>
</evidence>
<comment type="caution">
    <text evidence="1">The sequence shown here is derived from an EMBL/GenBank/DDBJ whole genome shotgun (WGS) entry which is preliminary data.</text>
</comment>
<organism evidence="1 2">
    <name type="scientific">Micromonospora sonneratiae</name>
    <dbReference type="NCBI Taxonomy" id="1184706"/>
    <lineage>
        <taxon>Bacteria</taxon>
        <taxon>Bacillati</taxon>
        <taxon>Actinomycetota</taxon>
        <taxon>Actinomycetes</taxon>
        <taxon>Micromonosporales</taxon>
        <taxon>Micromonosporaceae</taxon>
        <taxon>Micromonospora</taxon>
    </lineage>
</organism>
<accession>A0ABW3YB65</accession>
<keyword evidence="2" id="KW-1185">Reference proteome</keyword>
<proteinExistence type="predicted"/>
<name>A0ABW3YB65_9ACTN</name>
<dbReference type="Proteomes" id="UP001597260">
    <property type="component" value="Unassembled WGS sequence"/>
</dbReference>
<evidence type="ECO:0000313" key="1">
    <source>
        <dbReference type="EMBL" id="MFD1320489.1"/>
    </source>
</evidence>
<gene>
    <name evidence="1" type="ORF">ACFQ4H_05215</name>
</gene>
<protein>
    <submittedName>
        <fullName evidence="1">Uncharacterized protein</fullName>
    </submittedName>
</protein>
<sequence length="64" mass="6700">MIGDLGSVTDHPAATADTLADDLRSAHIRVREAAGQRVRRQITVTAQKPADVLGVYVCLPAGSS</sequence>
<dbReference type="EMBL" id="JBHTMP010000005">
    <property type="protein sequence ID" value="MFD1320489.1"/>
    <property type="molecule type" value="Genomic_DNA"/>
</dbReference>
<dbReference type="RefSeq" id="WP_377567522.1">
    <property type="nucleotide sequence ID" value="NZ_JBHTMP010000005.1"/>
</dbReference>
<reference evidence="2" key="1">
    <citation type="journal article" date="2019" name="Int. J. Syst. Evol. Microbiol.">
        <title>The Global Catalogue of Microorganisms (GCM) 10K type strain sequencing project: providing services to taxonomists for standard genome sequencing and annotation.</title>
        <authorList>
            <consortium name="The Broad Institute Genomics Platform"/>
            <consortium name="The Broad Institute Genome Sequencing Center for Infectious Disease"/>
            <person name="Wu L."/>
            <person name="Ma J."/>
        </authorList>
    </citation>
    <scope>NUCLEOTIDE SEQUENCE [LARGE SCALE GENOMIC DNA]</scope>
    <source>
        <strain evidence="2">JCM 31037</strain>
    </source>
</reference>